<accession>A0ABT9IRN9</accession>
<feature type="domain" description="Multidrug resistance protein MdtA-like barrel-sandwich hybrid" evidence="2">
    <location>
        <begin position="74"/>
        <end position="174"/>
    </location>
</feature>
<dbReference type="Proteomes" id="UP001232725">
    <property type="component" value="Unassembled WGS sequence"/>
</dbReference>
<evidence type="ECO:0000313" key="4">
    <source>
        <dbReference type="EMBL" id="MDP5227794.1"/>
    </source>
</evidence>
<dbReference type="PANTHER" id="PTHR30469:SF33">
    <property type="entry name" value="SLR1207 PROTEIN"/>
    <property type="match status" value="1"/>
</dbReference>
<reference evidence="4 5" key="1">
    <citation type="submission" date="2023-08" db="EMBL/GenBank/DDBJ databases">
        <title>Arthrobacter horti sp. nov., isolated from forest soil.</title>
        <authorList>
            <person name="Park M."/>
        </authorList>
    </citation>
    <scope>NUCLEOTIDE SEQUENCE [LARGE SCALE GENOMIC DNA]</scope>
    <source>
        <strain evidence="4 5">YJM1</strain>
    </source>
</reference>
<dbReference type="Pfam" id="PF25917">
    <property type="entry name" value="BSH_RND"/>
    <property type="match status" value="1"/>
</dbReference>
<evidence type="ECO:0000256" key="1">
    <source>
        <dbReference type="SAM" id="MobiDB-lite"/>
    </source>
</evidence>
<feature type="region of interest" description="Disordered" evidence="1">
    <location>
        <begin position="107"/>
        <end position="137"/>
    </location>
</feature>
<dbReference type="Gene3D" id="2.40.420.20">
    <property type="match status" value="1"/>
</dbReference>
<dbReference type="Gene3D" id="2.40.50.100">
    <property type="match status" value="1"/>
</dbReference>
<gene>
    <name evidence="4" type="ORF">Q9R02_11570</name>
</gene>
<feature type="compositionally biased region" description="Gly residues" evidence="1">
    <location>
        <begin position="247"/>
        <end position="261"/>
    </location>
</feature>
<dbReference type="Pfam" id="PF25975">
    <property type="entry name" value="CzcB_C"/>
    <property type="match status" value="1"/>
</dbReference>
<name>A0ABT9IRN9_9MICC</name>
<dbReference type="InterPro" id="IPR058649">
    <property type="entry name" value="CzcB_C"/>
</dbReference>
<evidence type="ECO:0008006" key="6">
    <source>
        <dbReference type="Google" id="ProtNLM"/>
    </source>
</evidence>
<sequence>MRFIRRVLLPSAWLVIGAVVAVALVKIAFIDGTRGTEQSGAPQVDLGPRAVSVGKTTVSNVVEVKGSVAADPAVSVRSTESGTVVYLHVKSGKPVAEGTPLFQVKKARETPAQTEDAGTPPSSGSAKAGETPAVPRPPAVEYDYLDILAPASGVLTDFTVLMGQQVSVGDQVGNIDPGTYSVSGSLDAAQQYRLLDRPSKAEVTVTGGPSPFTCTDVRIGSAPTTAGGGSGGSGGGARGSSVPGAQVGPGGGPVSGGGDSGAGPSSGTVSCPVPSSVKVFPGLGASLKLTAGIAENTLAVPLTAVKGSYKEGVVWVRKSTPDAPSGGASAPGDAAAPKAAPAAPVPPGPSGAADGFEERTVSLGLNDGTRIEVTKGLKEGEEILEFIPGVQAPAGPGGMPGGPVVMGG</sequence>
<proteinExistence type="predicted"/>
<dbReference type="SUPFAM" id="SSF111369">
    <property type="entry name" value="HlyD-like secretion proteins"/>
    <property type="match status" value="1"/>
</dbReference>
<feature type="compositionally biased region" description="Low complexity" evidence="1">
    <location>
        <begin position="321"/>
        <end position="342"/>
    </location>
</feature>
<evidence type="ECO:0000259" key="3">
    <source>
        <dbReference type="Pfam" id="PF25975"/>
    </source>
</evidence>
<comment type="caution">
    <text evidence="4">The sequence shown here is derived from an EMBL/GenBank/DDBJ whole genome shotgun (WGS) entry which is preliminary data.</text>
</comment>
<evidence type="ECO:0000313" key="5">
    <source>
        <dbReference type="Proteomes" id="UP001232725"/>
    </source>
</evidence>
<dbReference type="InterPro" id="IPR058625">
    <property type="entry name" value="MdtA-like_BSH"/>
</dbReference>
<feature type="compositionally biased region" description="Gly residues" evidence="1">
    <location>
        <begin position="226"/>
        <end position="238"/>
    </location>
</feature>
<dbReference type="RefSeq" id="WP_305996845.1">
    <property type="nucleotide sequence ID" value="NZ_JAVALS010000007.1"/>
</dbReference>
<keyword evidence="5" id="KW-1185">Reference proteome</keyword>
<feature type="region of interest" description="Disordered" evidence="1">
    <location>
        <begin position="214"/>
        <end position="270"/>
    </location>
</feature>
<evidence type="ECO:0000259" key="2">
    <source>
        <dbReference type="Pfam" id="PF25917"/>
    </source>
</evidence>
<organism evidence="4 5">
    <name type="scientific">Arthrobacter horti</name>
    <dbReference type="NCBI Taxonomy" id="3068273"/>
    <lineage>
        <taxon>Bacteria</taxon>
        <taxon>Bacillati</taxon>
        <taxon>Actinomycetota</taxon>
        <taxon>Actinomycetes</taxon>
        <taxon>Micrococcales</taxon>
        <taxon>Micrococcaceae</taxon>
        <taxon>Arthrobacter</taxon>
    </lineage>
</organism>
<feature type="domain" description="CzcB-like C-terminal circularly permuted SH3-like" evidence="3">
    <location>
        <begin position="353"/>
        <end position="383"/>
    </location>
</feature>
<protein>
    <recommendedName>
        <fullName evidence="6">Secretion protein HlyD</fullName>
    </recommendedName>
</protein>
<dbReference type="PANTHER" id="PTHR30469">
    <property type="entry name" value="MULTIDRUG RESISTANCE PROTEIN MDTA"/>
    <property type="match status" value="1"/>
</dbReference>
<dbReference type="EMBL" id="JAVALS010000007">
    <property type="protein sequence ID" value="MDP5227794.1"/>
    <property type="molecule type" value="Genomic_DNA"/>
</dbReference>
<feature type="region of interest" description="Disordered" evidence="1">
    <location>
        <begin position="320"/>
        <end position="356"/>
    </location>
</feature>